<dbReference type="InterPro" id="IPR003749">
    <property type="entry name" value="ThiS/MoaD-like"/>
</dbReference>
<dbReference type="InterPro" id="IPR012675">
    <property type="entry name" value="Beta-grasp_dom_sf"/>
</dbReference>
<sequence>MKIKITTVGTLSKSLPKGQEVIEGHKLTVQGVLDALVSKYGKSVAEELFKDGTLKKKLSLLVNGRNVSSLPDKIQTLLKDEDEIIISTNITGG</sequence>
<dbReference type="InterPro" id="IPR016155">
    <property type="entry name" value="Mopterin_synth/thiamin_S_b"/>
</dbReference>
<evidence type="ECO:0000313" key="1">
    <source>
        <dbReference type="EMBL" id="KKN62843.1"/>
    </source>
</evidence>
<dbReference type="SUPFAM" id="SSF54285">
    <property type="entry name" value="MoaD/ThiS"/>
    <property type="match status" value="1"/>
</dbReference>
<name>A0A0F9VAK9_9ZZZZ</name>
<protein>
    <recommendedName>
        <fullName evidence="2">Ubiquitin-like domain-containing protein</fullName>
    </recommendedName>
</protein>
<dbReference type="AlphaFoldDB" id="A0A0F9VAK9"/>
<reference evidence="1" key="1">
    <citation type="journal article" date="2015" name="Nature">
        <title>Complex archaea that bridge the gap between prokaryotes and eukaryotes.</title>
        <authorList>
            <person name="Spang A."/>
            <person name="Saw J.H."/>
            <person name="Jorgensen S.L."/>
            <person name="Zaremba-Niedzwiedzka K."/>
            <person name="Martijn J."/>
            <person name="Lind A.E."/>
            <person name="van Eijk R."/>
            <person name="Schleper C."/>
            <person name="Guy L."/>
            <person name="Ettema T.J."/>
        </authorList>
    </citation>
    <scope>NUCLEOTIDE SEQUENCE</scope>
</reference>
<comment type="caution">
    <text evidence="1">The sequence shown here is derived from an EMBL/GenBank/DDBJ whole genome shotgun (WGS) entry which is preliminary data.</text>
</comment>
<accession>A0A0F9VAK9</accession>
<dbReference type="CDD" id="cd17040">
    <property type="entry name" value="Ubl_MoaD_like"/>
    <property type="match status" value="1"/>
</dbReference>
<gene>
    <name evidence="1" type="ORF">LCGC14_0507950</name>
</gene>
<dbReference type="Pfam" id="PF02597">
    <property type="entry name" value="ThiS"/>
    <property type="match status" value="1"/>
</dbReference>
<dbReference type="EMBL" id="LAZR01000611">
    <property type="protein sequence ID" value="KKN62843.1"/>
    <property type="molecule type" value="Genomic_DNA"/>
</dbReference>
<organism evidence="1">
    <name type="scientific">marine sediment metagenome</name>
    <dbReference type="NCBI Taxonomy" id="412755"/>
    <lineage>
        <taxon>unclassified sequences</taxon>
        <taxon>metagenomes</taxon>
        <taxon>ecological metagenomes</taxon>
    </lineage>
</organism>
<proteinExistence type="predicted"/>
<evidence type="ECO:0008006" key="2">
    <source>
        <dbReference type="Google" id="ProtNLM"/>
    </source>
</evidence>
<dbReference type="Gene3D" id="3.10.20.30">
    <property type="match status" value="1"/>
</dbReference>